<keyword evidence="3" id="KW-1185">Reference proteome</keyword>
<dbReference type="PANTHER" id="PTHR48475:SF1">
    <property type="entry name" value="RNASE H TYPE-1 DOMAIN-CONTAINING PROTEIN"/>
    <property type="match status" value="1"/>
</dbReference>
<reference evidence="2 3" key="1">
    <citation type="submission" date="2017-11" db="EMBL/GenBank/DDBJ databases">
        <title>De-novo sequencing of pomegranate (Punica granatum L.) genome.</title>
        <authorList>
            <person name="Akparov Z."/>
            <person name="Amiraslanov A."/>
            <person name="Hajiyeva S."/>
            <person name="Abbasov M."/>
            <person name="Kaur K."/>
            <person name="Hamwieh A."/>
            <person name="Solovyev V."/>
            <person name="Salamov A."/>
            <person name="Braich B."/>
            <person name="Kosarev P."/>
            <person name="Mahmoud A."/>
            <person name="Hajiyev E."/>
            <person name="Babayeva S."/>
            <person name="Izzatullayeva V."/>
            <person name="Mammadov A."/>
            <person name="Mammadov A."/>
            <person name="Sharifova S."/>
            <person name="Ojaghi J."/>
            <person name="Eynullazada K."/>
            <person name="Bayramov B."/>
            <person name="Abdulazimova A."/>
            <person name="Shahmuradov I."/>
        </authorList>
    </citation>
    <scope>NUCLEOTIDE SEQUENCE [LARGE SCALE GENOMIC DNA]</scope>
    <source>
        <strain evidence="3">cv. AG2017</strain>
        <tissue evidence="2">Leaf</tissue>
    </source>
</reference>
<evidence type="ECO:0000313" key="3">
    <source>
        <dbReference type="Proteomes" id="UP000233551"/>
    </source>
</evidence>
<evidence type="ECO:0000259" key="1">
    <source>
        <dbReference type="Pfam" id="PF13456"/>
    </source>
</evidence>
<name>A0A2I0KM02_PUNGR</name>
<dbReference type="AlphaFoldDB" id="A0A2I0KM02"/>
<evidence type="ECO:0000313" key="2">
    <source>
        <dbReference type="EMBL" id="PKI69514.1"/>
    </source>
</evidence>
<dbReference type="GO" id="GO:0004523">
    <property type="term" value="F:RNA-DNA hybrid ribonuclease activity"/>
    <property type="evidence" value="ECO:0007669"/>
    <property type="project" value="InterPro"/>
</dbReference>
<dbReference type="SUPFAM" id="SSF53098">
    <property type="entry name" value="Ribonuclease H-like"/>
    <property type="match status" value="1"/>
</dbReference>
<dbReference type="InterPro" id="IPR002156">
    <property type="entry name" value="RNaseH_domain"/>
</dbReference>
<dbReference type="CDD" id="cd09279">
    <property type="entry name" value="RNase_HI_like"/>
    <property type="match status" value="1"/>
</dbReference>
<organism evidence="2 3">
    <name type="scientific">Punica granatum</name>
    <name type="common">Pomegranate</name>
    <dbReference type="NCBI Taxonomy" id="22663"/>
    <lineage>
        <taxon>Eukaryota</taxon>
        <taxon>Viridiplantae</taxon>
        <taxon>Streptophyta</taxon>
        <taxon>Embryophyta</taxon>
        <taxon>Tracheophyta</taxon>
        <taxon>Spermatophyta</taxon>
        <taxon>Magnoliopsida</taxon>
        <taxon>eudicotyledons</taxon>
        <taxon>Gunneridae</taxon>
        <taxon>Pentapetalae</taxon>
        <taxon>rosids</taxon>
        <taxon>malvids</taxon>
        <taxon>Myrtales</taxon>
        <taxon>Lythraceae</taxon>
        <taxon>Punica</taxon>
    </lineage>
</organism>
<dbReference type="InterPro" id="IPR036397">
    <property type="entry name" value="RNaseH_sf"/>
</dbReference>
<dbReference type="EMBL" id="PGOL01000496">
    <property type="protein sequence ID" value="PKI69514.1"/>
    <property type="molecule type" value="Genomic_DNA"/>
</dbReference>
<sequence>MYFDGTVNSIGSGIGAVLISLDERYYPIATKVDFPCTNNVAKYEACILGLQAKIDFKDAKLVPYHEYLEELAENFEKISFTYTPRTKNQFADELATLASMVSITKENLIEPLEIEIAKGPAHCDATDEQP</sequence>
<dbReference type="GO" id="GO:0003676">
    <property type="term" value="F:nucleic acid binding"/>
    <property type="evidence" value="ECO:0007669"/>
    <property type="project" value="InterPro"/>
</dbReference>
<feature type="domain" description="RNase H type-1" evidence="1">
    <location>
        <begin position="60"/>
        <end position="97"/>
    </location>
</feature>
<accession>A0A2I0KM02</accession>
<dbReference type="PANTHER" id="PTHR48475">
    <property type="entry name" value="RIBONUCLEASE H"/>
    <property type="match status" value="1"/>
</dbReference>
<dbReference type="Gene3D" id="3.30.420.10">
    <property type="entry name" value="Ribonuclease H-like superfamily/Ribonuclease H"/>
    <property type="match status" value="2"/>
</dbReference>
<comment type="caution">
    <text evidence="2">The sequence shown here is derived from an EMBL/GenBank/DDBJ whole genome shotgun (WGS) entry which is preliminary data.</text>
</comment>
<proteinExistence type="predicted"/>
<protein>
    <recommendedName>
        <fullName evidence="1">RNase H type-1 domain-containing protein</fullName>
    </recommendedName>
</protein>
<dbReference type="InterPro" id="IPR012337">
    <property type="entry name" value="RNaseH-like_sf"/>
</dbReference>
<gene>
    <name evidence="2" type="ORF">CRG98_010089</name>
</gene>
<dbReference type="Proteomes" id="UP000233551">
    <property type="component" value="Unassembled WGS sequence"/>
</dbReference>
<dbReference type="Pfam" id="PF13456">
    <property type="entry name" value="RVT_3"/>
    <property type="match status" value="1"/>
</dbReference>